<dbReference type="HOGENOM" id="CLU_2281652_0_0_1"/>
<reference evidence="1 3" key="2">
    <citation type="journal article" date="2014" name="BMC Genomics">
        <title>An improved genome release (version Mt4.0) for the model legume Medicago truncatula.</title>
        <authorList>
            <person name="Tang H."/>
            <person name="Krishnakumar V."/>
            <person name="Bidwell S."/>
            <person name="Rosen B."/>
            <person name="Chan A."/>
            <person name="Zhou S."/>
            <person name="Gentzbittel L."/>
            <person name="Childs K.L."/>
            <person name="Yandell M."/>
            <person name="Gundlach H."/>
            <person name="Mayer K.F."/>
            <person name="Schwartz D.C."/>
            <person name="Town C.D."/>
        </authorList>
    </citation>
    <scope>GENOME REANNOTATION</scope>
    <source>
        <strain evidence="2 3">cv. Jemalong A17</strain>
    </source>
</reference>
<dbReference type="PaxDb" id="3880-AES82185"/>
<reference evidence="2" key="3">
    <citation type="submission" date="2015-04" db="UniProtKB">
        <authorList>
            <consortium name="EnsemblPlants"/>
        </authorList>
    </citation>
    <scope>IDENTIFICATION</scope>
    <source>
        <strain evidence="2">cv. Jemalong A17</strain>
    </source>
</reference>
<proteinExistence type="predicted"/>
<evidence type="ECO:0000313" key="1">
    <source>
        <dbReference type="EMBL" id="AES82185.1"/>
    </source>
</evidence>
<name>G7KST4_MEDTR</name>
<reference evidence="1 3" key="1">
    <citation type="journal article" date="2011" name="Nature">
        <title>The Medicago genome provides insight into the evolution of rhizobial symbioses.</title>
        <authorList>
            <person name="Young N.D."/>
            <person name="Debelle F."/>
            <person name="Oldroyd G.E."/>
            <person name="Geurts R."/>
            <person name="Cannon S.B."/>
            <person name="Udvardi M.K."/>
            <person name="Benedito V.A."/>
            <person name="Mayer K.F."/>
            <person name="Gouzy J."/>
            <person name="Schoof H."/>
            <person name="Van de Peer Y."/>
            <person name="Proost S."/>
            <person name="Cook D.R."/>
            <person name="Meyers B.C."/>
            <person name="Spannagl M."/>
            <person name="Cheung F."/>
            <person name="De Mita S."/>
            <person name="Krishnakumar V."/>
            <person name="Gundlach H."/>
            <person name="Zhou S."/>
            <person name="Mudge J."/>
            <person name="Bharti A.K."/>
            <person name="Murray J.D."/>
            <person name="Naoumkina M.A."/>
            <person name="Rosen B."/>
            <person name="Silverstein K.A."/>
            <person name="Tang H."/>
            <person name="Rombauts S."/>
            <person name="Zhao P.X."/>
            <person name="Zhou P."/>
            <person name="Barbe V."/>
            <person name="Bardou P."/>
            <person name="Bechner M."/>
            <person name="Bellec A."/>
            <person name="Berger A."/>
            <person name="Berges H."/>
            <person name="Bidwell S."/>
            <person name="Bisseling T."/>
            <person name="Choisne N."/>
            <person name="Couloux A."/>
            <person name="Denny R."/>
            <person name="Deshpande S."/>
            <person name="Dai X."/>
            <person name="Doyle J.J."/>
            <person name="Dudez A.M."/>
            <person name="Farmer A.D."/>
            <person name="Fouteau S."/>
            <person name="Franken C."/>
            <person name="Gibelin C."/>
            <person name="Gish J."/>
            <person name="Goldstein S."/>
            <person name="Gonzalez A.J."/>
            <person name="Green P.J."/>
            <person name="Hallab A."/>
            <person name="Hartog M."/>
            <person name="Hua A."/>
            <person name="Humphray S.J."/>
            <person name="Jeong D.H."/>
            <person name="Jing Y."/>
            <person name="Jocker A."/>
            <person name="Kenton S.M."/>
            <person name="Kim D.J."/>
            <person name="Klee K."/>
            <person name="Lai H."/>
            <person name="Lang C."/>
            <person name="Lin S."/>
            <person name="Macmil S.L."/>
            <person name="Magdelenat G."/>
            <person name="Matthews L."/>
            <person name="McCorrison J."/>
            <person name="Monaghan E.L."/>
            <person name="Mun J.H."/>
            <person name="Najar F.Z."/>
            <person name="Nicholson C."/>
            <person name="Noirot C."/>
            <person name="O'Bleness M."/>
            <person name="Paule C.R."/>
            <person name="Poulain J."/>
            <person name="Prion F."/>
            <person name="Qin B."/>
            <person name="Qu C."/>
            <person name="Retzel E.F."/>
            <person name="Riddle C."/>
            <person name="Sallet E."/>
            <person name="Samain S."/>
            <person name="Samson N."/>
            <person name="Sanders I."/>
            <person name="Saurat O."/>
            <person name="Scarpelli C."/>
            <person name="Schiex T."/>
            <person name="Segurens B."/>
            <person name="Severin A.J."/>
            <person name="Sherrier D.J."/>
            <person name="Shi R."/>
            <person name="Sims S."/>
            <person name="Singer S.R."/>
            <person name="Sinharoy S."/>
            <person name="Sterck L."/>
            <person name="Viollet A."/>
            <person name="Wang B.B."/>
            <person name="Wang K."/>
            <person name="Wang M."/>
            <person name="Wang X."/>
            <person name="Warfsmann J."/>
            <person name="Weissenbach J."/>
            <person name="White D.D."/>
            <person name="White J.D."/>
            <person name="Wiley G.B."/>
            <person name="Wincker P."/>
            <person name="Xing Y."/>
            <person name="Yang L."/>
            <person name="Yao Z."/>
            <person name="Ying F."/>
            <person name="Zhai J."/>
            <person name="Zhou L."/>
            <person name="Zuber A."/>
            <person name="Denarie J."/>
            <person name="Dixon R.A."/>
            <person name="May G.D."/>
            <person name="Schwartz D.C."/>
            <person name="Rogers J."/>
            <person name="Quetier F."/>
            <person name="Town C.D."/>
            <person name="Roe B.A."/>
        </authorList>
    </citation>
    <scope>NUCLEOTIDE SEQUENCE [LARGE SCALE GENOMIC DNA]</scope>
    <source>
        <strain evidence="1">A17</strain>
        <strain evidence="2 3">cv. Jemalong A17</strain>
    </source>
</reference>
<evidence type="ECO:0000313" key="3">
    <source>
        <dbReference type="Proteomes" id="UP000002051"/>
    </source>
</evidence>
<dbReference type="EnsemblPlants" id="AES82185">
    <property type="protein sequence ID" value="AES82185"/>
    <property type="gene ID" value="MTR_7g109490"/>
</dbReference>
<accession>G7KST4</accession>
<dbReference type="AlphaFoldDB" id="G7KST4"/>
<protein>
    <submittedName>
        <fullName evidence="1 2">Uncharacterized protein</fullName>
    </submittedName>
</protein>
<dbReference type="Proteomes" id="UP000002051">
    <property type="component" value="Unassembled WGS sequence"/>
</dbReference>
<organism evidence="1 3">
    <name type="scientific">Medicago truncatula</name>
    <name type="common">Barrel medic</name>
    <name type="synonym">Medicago tribuloides</name>
    <dbReference type="NCBI Taxonomy" id="3880"/>
    <lineage>
        <taxon>Eukaryota</taxon>
        <taxon>Viridiplantae</taxon>
        <taxon>Streptophyta</taxon>
        <taxon>Embryophyta</taxon>
        <taxon>Tracheophyta</taxon>
        <taxon>Spermatophyta</taxon>
        <taxon>Magnoliopsida</taxon>
        <taxon>eudicotyledons</taxon>
        <taxon>Gunneridae</taxon>
        <taxon>Pentapetalae</taxon>
        <taxon>rosids</taxon>
        <taxon>fabids</taxon>
        <taxon>Fabales</taxon>
        <taxon>Fabaceae</taxon>
        <taxon>Papilionoideae</taxon>
        <taxon>50 kb inversion clade</taxon>
        <taxon>NPAAA clade</taxon>
        <taxon>Hologalegina</taxon>
        <taxon>IRL clade</taxon>
        <taxon>Trifolieae</taxon>
        <taxon>Medicago</taxon>
    </lineage>
</organism>
<keyword evidence="3" id="KW-1185">Reference proteome</keyword>
<dbReference type="EMBL" id="CM001223">
    <property type="protein sequence ID" value="AES82185.1"/>
    <property type="molecule type" value="Genomic_DNA"/>
</dbReference>
<gene>
    <name evidence="1" type="ordered locus">MTR_7g109490</name>
</gene>
<sequence length="102" mass="11655">MTALLCHHMLDVAFHEFVEAIHAFQVTFPDSETQLVELAQDSVNKSFLVIEECVKTQIYAQDLLSVLRNGIQQICFLIRTSLLKQVVENEATMDFLLDEVVK</sequence>
<evidence type="ECO:0000313" key="2">
    <source>
        <dbReference type="EnsemblPlants" id="AES82185"/>
    </source>
</evidence>